<feature type="compositionally biased region" description="Polar residues" evidence="2">
    <location>
        <begin position="119"/>
        <end position="128"/>
    </location>
</feature>
<dbReference type="AlphaFoldDB" id="A0AAE1MM31"/>
<sequence length="261" mass="28518">MCDEDWINVAMSDDAVVVEILLRLHQPTPPQPPPTKNLPPCLDVDWTGRQRRSRSVPRHRGGSEGKDEPARASPATPLSWSCATSASGGGAGGGGDAVDGCEESSRSMKLVDSSRSKKVTNPNEMTSTKRARRKKTLAELREEENLLLKERKTLKSKLASLRLTVEKHRDANKSLKRMKLDLQSGKTFRTEAASVTTEDEQCHSYNAISSTSITNKVLNNAPLIIPTNSIEAQETSKQEASFLLPDLNLPAEDDLSSNALT</sequence>
<accession>A0AAE1MM31</accession>
<comment type="caution">
    <text evidence="3">The sequence shown here is derived from an EMBL/GenBank/DDBJ whole genome shotgun (WGS) entry which is preliminary data.</text>
</comment>
<evidence type="ECO:0000256" key="2">
    <source>
        <dbReference type="SAM" id="MobiDB-lite"/>
    </source>
</evidence>
<dbReference type="PANTHER" id="PTHR35099">
    <property type="entry name" value="OS02G0182700 PROTEIN"/>
    <property type="match status" value="1"/>
</dbReference>
<dbReference type="PANTHER" id="PTHR35099:SF10">
    <property type="entry name" value="BZIP DOMAIN-CONTAINING PROTEIN"/>
    <property type="match status" value="1"/>
</dbReference>
<evidence type="ECO:0000313" key="4">
    <source>
        <dbReference type="Proteomes" id="UP001293593"/>
    </source>
</evidence>
<dbReference type="Proteomes" id="UP001293593">
    <property type="component" value="Unassembled WGS sequence"/>
</dbReference>
<reference evidence="3" key="1">
    <citation type="submission" date="2023-10" db="EMBL/GenBank/DDBJ databases">
        <title>Chromosome-level genome of the transformable northern wattle, Acacia crassicarpa.</title>
        <authorList>
            <person name="Massaro I."/>
            <person name="Sinha N.R."/>
            <person name="Poethig S."/>
            <person name="Leichty A.R."/>
        </authorList>
    </citation>
    <scope>NUCLEOTIDE SEQUENCE</scope>
    <source>
        <strain evidence="3">Acra3RX</strain>
        <tissue evidence="3">Leaf</tissue>
    </source>
</reference>
<gene>
    <name evidence="3" type="ORF">QN277_022598</name>
</gene>
<evidence type="ECO:0008006" key="5">
    <source>
        <dbReference type="Google" id="ProtNLM"/>
    </source>
</evidence>
<feature type="coiled-coil region" evidence="1">
    <location>
        <begin position="137"/>
        <end position="178"/>
    </location>
</feature>
<evidence type="ECO:0000256" key="1">
    <source>
        <dbReference type="SAM" id="Coils"/>
    </source>
</evidence>
<feature type="compositionally biased region" description="Basic residues" evidence="2">
    <location>
        <begin position="49"/>
        <end position="60"/>
    </location>
</feature>
<keyword evidence="4" id="KW-1185">Reference proteome</keyword>
<evidence type="ECO:0000313" key="3">
    <source>
        <dbReference type="EMBL" id="KAK4269440.1"/>
    </source>
</evidence>
<organism evidence="3 4">
    <name type="scientific">Acacia crassicarpa</name>
    <name type="common">northern wattle</name>
    <dbReference type="NCBI Taxonomy" id="499986"/>
    <lineage>
        <taxon>Eukaryota</taxon>
        <taxon>Viridiplantae</taxon>
        <taxon>Streptophyta</taxon>
        <taxon>Embryophyta</taxon>
        <taxon>Tracheophyta</taxon>
        <taxon>Spermatophyta</taxon>
        <taxon>Magnoliopsida</taxon>
        <taxon>eudicotyledons</taxon>
        <taxon>Gunneridae</taxon>
        <taxon>Pentapetalae</taxon>
        <taxon>rosids</taxon>
        <taxon>fabids</taxon>
        <taxon>Fabales</taxon>
        <taxon>Fabaceae</taxon>
        <taxon>Caesalpinioideae</taxon>
        <taxon>mimosoid clade</taxon>
        <taxon>Acacieae</taxon>
        <taxon>Acacia</taxon>
    </lineage>
</organism>
<feature type="compositionally biased region" description="Gly residues" evidence="2">
    <location>
        <begin position="87"/>
        <end position="97"/>
    </location>
</feature>
<protein>
    <recommendedName>
        <fullName evidence="5">BZIP domain-containing protein</fullName>
    </recommendedName>
</protein>
<name>A0AAE1MM31_9FABA</name>
<proteinExistence type="predicted"/>
<dbReference type="EMBL" id="JAWXYG010000006">
    <property type="protein sequence ID" value="KAK4269440.1"/>
    <property type="molecule type" value="Genomic_DNA"/>
</dbReference>
<feature type="region of interest" description="Disordered" evidence="2">
    <location>
        <begin position="27"/>
        <end position="134"/>
    </location>
</feature>
<keyword evidence="1" id="KW-0175">Coiled coil</keyword>
<feature type="compositionally biased region" description="Pro residues" evidence="2">
    <location>
        <begin position="27"/>
        <end position="37"/>
    </location>
</feature>
<feature type="compositionally biased region" description="Polar residues" evidence="2">
    <location>
        <begin position="76"/>
        <end position="86"/>
    </location>
</feature>
<feature type="compositionally biased region" description="Basic and acidic residues" evidence="2">
    <location>
        <begin position="61"/>
        <end position="70"/>
    </location>
</feature>